<evidence type="ECO:0000313" key="3">
    <source>
        <dbReference type="Proteomes" id="UP000824109"/>
    </source>
</evidence>
<organism evidence="2 3">
    <name type="scientific">Candidatus Ornithomonoglobus merdipullorum</name>
    <dbReference type="NCBI Taxonomy" id="2840895"/>
    <lineage>
        <taxon>Bacteria</taxon>
        <taxon>Bacillati</taxon>
        <taxon>Bacillota</taxon>
        <taxon>Clostridia</taxon>
        <taxon>Candidatus Ornithomonoglobus</taxon>
    </lineage>
</organism>
<protein>
    <submittedName>
        <fullName evidence="2">Signal peptide protein</fullName>
    </submittedName>
</protein>
<feature type="transmembrane region" description="Helical" evidence="1">
    <location>
        <begin position="39"/>
        <end position="62"/>
    </location>
</feature>
<dbReference type="AlphaFoldDB" id="A0A9D1SF21"/>
<evidence type="ECO:0000313" key="2">
    <source>
        <dbReference type="EMBL" id="HIU57292.1"/>
    </source>
</evidence>
<name>A0A9D1SF21_9FIRM</name>
<sequence length="245" mass="26679">MKKINIDILADALSRIPDELIAEAENTSVFRKHIKLSKVIAVSAAAAMILGITAAAVVILGGREGHSYNIPTYTAVPAPPELENDTGMDVEIIPAFSNGFTFNAGYISDNTDSDLDGNIVEEYKGLSFDYTDGENTVYLSIDPSASGIQLKDPESAGTFDGISLMYYSYQNKLVPPDYKMSEQDQLDEASGKYVFSYGNPEIEIRAVQGLAWEQDGLNFELLAIDTNLTKDDLAAMARELISLQN</sequence>
<dbReference type="Proteomes" id="UP000824109">
    <property type="component" value="Unassembled WGS sequence"/>
</dbReference>
<comment type="caution">
    <text evidence="2">The sequence shown here is derived from an EMBL/GenBank/DDBJ whole genome shotgun (WGS) entry which is preliminary data.</text>
</comment>
<keyword evidence="1" id="KW-0472">Membrane</keyword>
<keyword evidence="1" id="KW-1133">Transmembrane helix</keyword>
<keyword evidence="1" id="KW-0812">Transmembrane</keyword>
<reference evidence="2" key="2">
    <citation type="journal article" date="2021" name="PeerJ">
        <title>Extensive microbial diversity within the chicken gut microbiome revealed by metagenomics and culture.</title>
        <authorList>
            <person name="Gilroy R."/>
            <person name="Ravi A."/>
            <person name="Getino M."/>
            <person name="Pursley I."/>
            <person name="Horton D.L."/>
            <person name="Alikhan N.F."/>
            <person name="Baker D."/>
            <person name="Gharbi K."/>
            <person name="Hall N."/>
            <person name="Watson M."/>
            <person name="Adriaenssens E.M."/>
            <person name="Foster-Nyarko E."/>
            <person name="Jarju S."/>
            <person name="Secka A."/>
            <person name="Antonio M."/>
            <person name="Oren A."/>
            <person name="Chaudhuri R.R."/>
            <person name="La Ragione R."/>
            <person name="Hildebrand F."/>
            <person name="Pallen M.J."/>
        </authorList>
    </citation>
    <scope>NUCLEOTIDE SEQUENCE</scope>
    <source>
        <strain evidence="2">USAMLcec3-3695</strain>
    </source>
</reference>
<dbReference type="EMBL" id="DVNB01000058">
    <property type="protein sequence ID" value="HIU57292.1"/>
    <property type="molecule type" value="Genomic_DNA"/>
</dbReference>
<accession>A0A9D1SF21</accession>
<gene>
    <name evidence="2" type="ORF">IAA61_05710</name>
</gene>
<proteinExistence type="predicted"/>
<evidence type="ECO:0000256" key="1">
    <source>
        <dbReference type="SAM" id="Phobius"/>
    </source>
</evidence>
<reference evidence="2" key="1">
    <citation type="submission" date="2020-10" db="EMBL/GenBank/DDBJ databases">
        <authorList>
            <person name="Gilroy R."/>
        </authorList>
    </citation>
    <scope>NUCLEOTIDE SEQUENCE</scope>
    <source>
        <strain evidence="2">USAMLcec3-3695</strain>
    </source>
</reference>